<keyword evidence="3" id="KW-1185">Reference proteome</keyword>
<sequence>MRQASLTLDGVVPVRRSLRSVVRDERGDRYRADARHGSCRGETEGGDRRIDQISGSQMK</sequence>
<feature type="compositionally biased region" description="Basic and acidic residues" evidence="1">
    <location>
        <begin position="29"/>
        <end position="51"/>
    </location>
</feature>
<dbReference type="EMBL" id="CP011129">
    <property type="protein sequence ID" value="ALN81965.1"/>
    <property type="molecule type" value="Genomic_DNA"/>
</dbReference>
<evidence type="ECO:0000313" key="3">
    <source>
        <dbReference type="Proteomes" id="UP000060787"/>
    </source>
</evidence>
<dbReference type="PATRIC" id="fig|84531.8.peg.3859"/>
<evidence type="ECO:0000256" key="1">
    <source>
        <dbReference type="SAM" id="MobiDB-lite"/>
    </source>
</evidence>
<organism evidence="2 3">
    <name type="scientific">Lysobacter antibioticus</name>
    <dbReference type="NCBI Taxonomy" id="84531"/>
    <lineage>
        <taxon>Bacteria</taxon>
        <taxon>Pseudomonadati</taxon>
        <taxon>Pseudomonadota</taxon>
        <taxon>Gammaproteobacteria</taxon>
        <taxon>Lysobacterales</taxon>
        <taxon>Lysobacteraceae</taxon>
        <taxon>Lysobacter</taxon>
    </lineage>
</organism>
<reference evidence="2 3" key="1">
    <citation type="journal article" date="2015" name="BMC Genomics">
        <title>Comparative genomics and metabolic profiling of the genus Lysobacter.</title>
        <authorList>
            <person name="de Bruijn I."/>
            <person name="Cheng X."/>
            <person name="de Jager V."/>
            <person name="Exposito R.G."/>
            <person name="Watrous J."/>
            <person name="Patel N."/>
            <person name="Postma J."/>
            <person name="Dorrestein P.C."/>
            <person name="Kobayashi D."/>
            <person name="Raaijmakers J.M."/>
        </authorList>
    </citation>
    <scope>NUCLEOTIDE SEQUENCE [LARGE SCALE GENOMIC DNA]</scope>
    <source>
        <strain evidence="2 3">76</strain>
    </source>
</reference>
<gene>
    <name evidence="2" type="ORF">LA76x_3842</name>
</gene>
<name>A0A0S2FEN4_LYSAN</name>
<accession>A0A0S2FEN4</accession>
<feature type="region of interest" description="Disordered" evidence="1">
    <location>
        <begin position="29"/>
        <end position="59"/>
    </location>
</feature>
<dbReference type="AlphaFoldDB" id="A0A0S2FEN4"/>
<dbReference type="KEGG" id="lab:LA76x_3842"/>
<protein>
    <submittedName>
        <fullName evidence="2">Uncharacterized protein</fullName>
    </submittedName>
</protein>
<proteinExistence type="predicted"/>
<evidence type="ECO:0000313" key="2">
    <source>
        <dbReference type="EMBL" id="ALN81965.1"/>
    </source>
</evidence>
<dbReference type="Proteomes" id="UP000060787">
    <property type="component" value="Chromosome"/>
</dbReference>